<organism evidence="4 5">
    <name type="scientific">Buddleja alternifolia</name>
    <dbReference type="NCBI Taxonomy" id="168488"/>
    <lineage>
        <taxon>Eukaryota</taxon>
        <taxon>Viridiplantae</taxon>
        <taxon>Streptophyta</taxon>
        <taxon>Embryophyta</taxon>
        <taxon>Tracheophyta</taxon>
        <taxon>Spermatophyta</taxon>
        <taxon>Magnoliopsida</taxon>
        <taxon>eudicotyledons</taxon>
        <taxon>Gunneridae</taxon>
        <taxon>Pentapetalae</taxon>
        <taxon>asterids</taxon>
        <taxon>lamiids</taxon>
        <taxon>Lamiales</taxon>
        <taxon>Scrophulariaceae</taxon>
        <taxon>Buddlejeae</taxon>
        <taxon>Buddleja</taxon>
    </lineage>
</organism>
<dbReference type="EMBL" id="WHWC01000012">
    <property type="protein sequence ID" value="KAG8372079.1"/>
    <property type="molecule type" value="Genomic_DNA"/>
</dbReference>
<dbReference type="PANTHER" id="PTHR33144:SF25">
    <property type="entry name" value="DUF4216 DOMAIN-CONTAINING PROTEIN"/>
    <property type="match status" value="1"/>
</dbReference>
<dbReference type="InterPro" id="IPR004252">
    <property type="entry name" value="Probable_transposase_24"/>
</dbReference>
<feature type="domain" description="Transposase-associated" evidence="3">
    <location>
        <begin position="3"/>
        <end position="75"/>
    </location>
</feature>
<protein>
    <recommendedName>
        <fullName evidence="6">Transposase-associated domain-containing protein</fullName>
    </recommendedName>
</protein>
<evidence type="ECO:0008006" key="6">
    <source>
        <dbReference type="Google" id="ProtNLM"/>
    </source>
</evidence>
<evidence type="ECO:0000259" key="2">
    <source>
        <dbReference type="Pfam" id="PF03017"/>
    </source>
</evidence>
<dbReference type="Pfam" id="PF03017">
    <property type="entry name" value="Transposase_23"/>
    <property type="match status" value="1"/>
</dbReference>
<evidence type="ECO:0000313" key="4">
    <source>
        <dbReference type="EMBL" id="KAG8372079.1"/>
    </source>
</evidence>
<dbReference type="AlphaFoldDB" id="A0AAV6WWA3"/>
<proteinExistence type="predicted"/>
<evidence type="ECO:0000313" key="5">
    <source>
        <dbReference type="Proteomes" id="UP000826271"/>
    </source>
</evidence>
<dbReference type="PANTHER" id="PTHR33144">
    <property type="entry name" value="OS10G0409366 PROTEIN-RELATED"/>
    <property type="match status" value="1"/>
</dbReference>
<evidence type="ECO:0000256" key="1">
    <source>
        <dbReference type="SAM" id="MobiDB-lite"/>
    </source>
</evidence>
<dbReference type="InterPro" id="IPR029480">
    <property type="entry name" value="Transpos_assoc"/>
</dbReference>
<accession>A0AAV6WWA3</accession>
<reference evidence="4" key="1">
    <citation type="submission" date="2019-10" db="EMBL/GenBank/DDBJ databases">
        <authorList>
            <person name="Zhang R."/>
            <person name="Pan Y."/>
            <person name="Wang J."/>
            <person name="Ma R."/>
            <person name="Yu S."/>
        </authorList>
    </citation>
    <scope>NUCLEOTIDE SEQUENCE</scope>
    <source>
        <strain evidence="4">LA-IB0</strain>
        <tissue evidence="4">Leaf</tissue>
    </source>
</reference>
<sequence>MDKSWMNLPRTSIVYGVGLQKFLDFAFTNSSIKGLILCPCIKCKNGICRTKEVVKEHLICDGFIKGYTQWLAHGEHEFVNTPSTETPSTINASDDMQGLLHDVFGRQNDDYPMGDPEEVTDEGHNTEAETFFKLIDDSQQELYPSCKKFSKLSFLIRMLHIKCLVETRFNQIRRNDTVSESPKEGIDVFSVSGRPIGKMNTVRLDDKTLSQAHRYVLFNCKDIEPYVMEHKTMVNSQNPCASEHEIHRIHVETFASWLKDQVGGMQLVENDAIYTDLKLLAKGPIMVGKQFSVARDHYDMEERSDLDMEQWGTVHSSRENEEVVLVRDDVVGTKVDMPMVKILETQNLRRTYGLPDVNQQEVVSVHHQESPRSDGSLSNLAKIGMYCPIDILDWRKIPKSNKKKLLEIVQSKFIGIHGMDEWILQSIGEKWRHWKRRLKDKYFKPDMPFEYLVKNTDERVIEEQWKGLLTFWLSEEGKKVSVRGKEARKRKKLNHITGRRSFAQIREDEETMRALTNELDDPSQDVVSRNDVFSKANGPEKAGRLRTYGHGVTPTVLFEEIPSRRACFRMIQTLKERLDTVESRTTQQNMDDISSPVDSGLPSSSSYEQRIPTLEINNPRPLRVNCSVALLSIVDRKEIVAKGFLKSMEPSNQVGGQVLGKTYCEVHINVAVKRDEELIRPYDSFETMRDVIGMSISWPISLVCFLDYVWRLEDMLLTQFVSNP</sequence>
<feature type="compositionally biased region" description="Low complexity" evidence="1">
    <location>
        <begin position="594"/>
        <end position="606"/>
    </location>
</feature>
<gene>
    <name evidence="4" type="ORF">BUALT_Bualt12G0029200</name>
</gene>
<keyword evidence="5" id="KW-1185">Reference proteome</keyword>
<dbReference type="Proteomes" id="UP000826271">
    <property type="component" value="Unassembled WGS sequence"/>
</dbReference>
<feature type="region of interest" description="Disordered" evidence="1">
    <location>
        <begin position="581"/>
        <end position="606"/>
    </location>
</feature>
<dbReference type="Pfam" id="PF13963">
    <property type="entry name" value="Transpos_assoc"/>
    <property type="match status" value="1"/>
</dbReference>
<dbReference type="InterPro" id="IPR004264">
    <property type="entry name" value="Transposase_23"/>
</dbReference>
<dbReference type="Pfam" id="PF03004">
    <property type="entry name" value="Transposase_24"/>
    <property type="match status" value="1"/>
</dbReference>
<name>A0AAV6WWA3_9LAMI</name>
<evidence type="ECO:0000259" key="3">
    <source>
        <dbReference type="Pfam" id="PF13963"/>
    </source>
</evidence>
<comment type="caution">
    <text evidence="4">The sequence shown here is derived from an EMBL/GenBank/DDBJ whole genome shotgun (WGS) entry which is preliminary data.</text>
</comment>
<feature type="domain" description="Transposase Tnp1/En/Spm-like" evidence="2">
    <location>
        <begin position="628"/>
        <end position="691"/>
    </location>
</feature>
<feature type="compositionally biased region" description="Polar residues" evidence="1">
    <location>
        <begin position="583"/>
        <end position="592"/>
    </location>
</feature>